<feature type="transmembrane region" description="Helical" evidence="1">
    <location>
        <begin position="6"/>
        <end position="29"/>
    </location>
</feature>
<dbReference type="GeneID" id="33910917"/>
<keyword evidence="1" id="KW-0812">Transmembrane</keyword>
<accession>A0A343F4F9</accession>
<dbReference type="RefSeq" id="YP_009420862.1">
    <property type="nucleotide sequence ID" value="NC_035728.1"/>
</dbReference>
<dbReference type="AlphaFoldDB" id="A0A343F4F9"/>
<evidence type="ECO:0000256" key="1">
    <source>
        <dbReference type="SAM" id="Phobius"/>
    </source>
</evidence>
<keyword evidence="2" id="KW-0496">Mitochondrion</keyword>
<keyword evidence="1" id="KW-0472">Membrane</keyword>
<organism evidence="2">
    <name type="scientific">Cerastoderma edule</name>
    <name type="common">Common cockle</name>
    <name type="synonym">Cardium edule</name>
    <dbReference type="NCBI Taxonomy" id="55710"/>
    <lineage>
        <taxon>Eukaryota</taxon>
        <taxon>Metazoa</taxon>
        <taxon>Spiralia</taxon>
        <taxon>Lophotrochozoa</taxon>
        <taxon>Mollusca</taxon>
        <taxon>Bivalvia</taxon>
        <taxon>Autobranchia</taxon>
        <taxon>Heteroconchia</taxon>
        <taxon>Euheterodonta</taxon>
        <taxon>Imparidentia</taxon>
        <taxon>Neoheterodontei</taxon>
        <taxon>Cardiida</taxon>
        <taxon>Cardioidea</taxon>
        <taxon>Cardiidae</taxon>
        <taxon>Lymnocardiinae</taxon>
        <taxon>Cerastoderma</taxon>
    </lineage>
</organism>
<name>A0A343F4F9_CERED</name>
<evidence type="ECO:0000313" key="2">
    <source>
        <dbReference type="EMBL" id="ASQ40457.1"/>
    </source>
</evidence>
<reference evidence="2" key="1">
    <citation type="submission" date="2017-06" db="EMBL/GenBank/DDBJ databases">
        <title>Characterization of the comom cockle, Cerastoderma edule (Linnaeus, 1758), mitochondrial DNA.</title>
        <authorList>
            <person name="Quinteiro J."/>
            <person name="Rey-Mendez M."/>
        </authorList>
    </citation>
    <scope>NUCLEOTIDE SEQUENCE</scope>
    <source>
        <strain evidence="2">Cedu.11.16.N01.022</strain>
        <tissue evidence="2">Anterior aductor muscle</tissue>
    </source>
</reference>
<keyword evidence="1" id="KW-1133">Transmembrane helix</keyword>
<sequence length="37" mass="4519">MSLFSTKFWFLMYVSVSLSVFLFMVVIWWSGKRAYNF</sequence>
<dbReference type="EMBL" id="MF374632">
    <property type="protein sequence ID" value="ASQ40457.1"/>
    <property type="molecule type" value="Genomic_DNA"/>
</dbReference>
<proteinExistence type="predicted"/>
<protein>
    <submittedName>
        <fullName evidence="2">ATP synthase F0 subunit 8</fullName>
    </submittedName>
</protein>
<gene>
    <name evidence="2" type="primary">ATP8</name>
</gene>
<geneLocation type="mitochondrion" evidence="2"/>
<dbReference type="CTD" id="4509"/>